<dbReference type="SUPFAM" id="SSF51735">
    <property type="entry name" value="NAD(P)-binding Rossmann-fold domains"/>
    <property type="match status" value="1"/>
</dbReference>
<gene>
    <name evidence="2" type="ORF">BC793_106164</name>
</gene>
<feature type="domain" description="NAD(P)-binding" evidence="1">
    <location>
        <begin position="27"/>
        <end position="171"/>
    </location>
</feature>
<dbReference type="EMBL" id="QGGR01000006">
    <property type="protein sequence ID" value="PWK48137.1"/>
    <property type="molecule type" value="Genomic_DNA"/>
</dbReference>
<sequence length="258" mass="26928">MYAITGVTGHVGGAAVRALRAAGEPVRAVTRAVADLTDRTSLAAAFTGCRGAFVLLPTLPDGDDAAHRAMADTIAGAVADSGVPHVVMLSSFGADLPAGTGPIRWLHHLENALRGTGAVVTAIRSPHFQEKVEDVLGAPVYPVFGSSADVPVPMVATRDIGAAVAYALTHPPARSEVVDLEAPVYTERQVAGELNREVVLVPRAAWADTLVQAGVPPLLATELADLYDAGERGLLEPRGDRRHLCTTTLTETLKELNP</sequence>
<accession>A0A316G197</accession>
<dbReference type="PANTHER" id="PTHR43162:SF1">
    <property type="entry name" value="PRESTALK A DIFFERENTIATION PROTEIN A"/>
    <property type="match status" value="1"/>
</dbReference>
<dbReference type="Gene3D" id="3.40.50.720">
    <property type="entry name" value="NAD(P)-binding Rossmann-like Domain"/>
    <property type="match status" value="1"/>
</dbReference>
<dbReference type="Gene3D" id="3.90.25.10">
    <property type="entry name" value="UDP-galactose 4-epimerase, domain 1"/>
    <property type="match status" value="1"/>
</dbReference>
<comment type="caution">
    <text evidence="2">The sequence shown here is derived from an EMBL/GenBank/DDBJ whole genome shotgun (WGS) entry which is preliminary data.</text>
</comment>
<dbReference type="InterPro" id="IPR016040">
    <property type="entry name" value="NAD(P)-bd_dom"/>
</dbReference>
<dbReference type="AlphaFoldDB" id="A0A316G197"/>
<keyword evidence="3" id="KW-1185">Reference proteome</keyword>
<dbReference type="Pfam" id="PF13460">
    <property type="entry name" value="NAD_binding_10"/>
    <property type="match status" value="1"/>
</dbReference>
<organism evidence="2 3">
    <name type="scientific">Actinoplanes xinjiangensis</name>
    <dbReference type="NCBI Taxonomy" id="512350"/>
    <lineage>
        <taxon>Bacteria</taxon>
        <taxon>Bacillati</taxon>
        <taxon>Actinomycetota</taxon>
        <taxon>Actinomycetes</taxon>
        <taxon>Micromonosporales</taxon>
        <taxon>Micromonosporaceae</taxon>
        <taxon>Actinoplanes</taxon>
    </lineage>
</organism>
<reference evidence="2 3" key="1">
    <citation type="submission" date="2018-05" db="EMBL/GenBank/DDBJ databases">
        <title>Genomic Encyclopedia of Archaeal and Bacterial Type Strains, Phase II (KMG-II): from individual species to whole genera.</title>
        <authorList>
            <person name="Goeker M."/>
        </authorList>
    </citation>
    <scope>NUCLEOTIDE SEQUENCE [LARGE SCALE GENOMIC DNA]</scope>
    <source>
        <strain evidence="2 3">DSM 45184</strain>
    </source>
</reference>
<evidence type="ECO:0000313" key="2">
    <source>
        <dbReference type="EMBL" id="PWK48137.1"/>
    </source>
</evidence>
<dbReference type="OrthoDB" id="4457504at2"/>
<evidence type="ECO:0000313" key="3">
    <source>
        <dbReference type="Proteomes" id="UP000245697"/>
    </source>
</evidence>
<dbReference type="PANTHER" id="PTHR43162">
    <property type="match status" value="1"/>
</dbReference>
<protein>
    <submittedName>
        <fullName evidence="2">Uncharacterized protein YbjT (DUF2867 family)</fullName>
    </submittedName>
</protein>
<name>A0A316G197_9ACTN</name>
<proteinExistence type="predicted"/>
<dbReference type="InterPro" id="IPR051604">
    <property type="entry name" value="Ergot_Alk_Oxidoreductase"/>
</dbReference>
<dbReference type="InterPro" id="IPR036291">
    <property type="entry name" value="NAD(P)-bd_dom_sf"/>
</dbReference>
<dbReference type="Proteomes" id="UP000245697">
    <property type="component" value="Unassembled WGS sequence"/>
</dbReference>
<evidence type="ECO:0000259" key="1">
    <source>
        <dbReference type="Pfam" id="PF13460"/>
    </source>
</evidence>